<accession>A0A382YGT4</accession>
<protein>
    <submittedName>
        <fullName evidence="1">Uncharacterized protein</fullName>
    </submittedName>
</protein>
<dbReference type="AlphaFoldDB" id="A0A382YGT4"/>
<gene>
    <name evidence="1" type="ORF">METZ01_LOCUS435278</name>
</gene>
<name>A0A382YGT4_9ZZZZ</name>
<evidence type="ECO:0000313" key="1">
    <source>
        <dbReference type="EMBL" id="SVD82424.1"/>
    </source>
</evidence>
<dbReference type="EMBL" id="UINC01175677">
    <property type="protein sequence ID" value="SVD82424.1"/>
    <property type="molecule type" value="Genomic_DNA"/>
</dbReference>
<feature type="non-terminal residue" evidence="1">
    <location>
        <position position="1"/>
    </location>
</feature>
<sequence>IVRGVYEKYFNRYNITVMEPSPAFWYLTAAFDSNKPYFDDSSLLQEKLDEVEQVYGNPEHKFHKTFNCLNNKPRTYRIQFLEHIDDEGLLEDTDWSLGFSFKGIYNWGDKRRLPKKFLEKYKDVLPKAYEDDINEVDFNQGFLAKRTKLQEHGAHGGQLRMIEKESYLDPFFTYHGLLGKSKYALVVETIGYHLLDENWSDEKLEQFMQEPIDNDFPIWNFDRTLLSEKTFKMIAAGIPPFILGTRYTTMHFERLGFKFPWSD</sequence>
<feature type="non-terminal residue" evidence="1">
    <location>
        <position position="263"/>
    </location>
</feature>
<organism evidence="1">
    <name type="scientific">marine metagenome</name>
    <dbReference type="NCBI Taxonomy" id="408172"/>
    <lineage>
        <taxon>unclassified sequences</taxon>
        <taxon>metagenomes</taxon>
        <taxon>ecological metagenomes</taxon>
    </lineage>
</organism>
<proteinExistence type="predicted"/>
<reference evidence="1" key="1">
    <citation type="submission" date="2018-05" db="EMBL/GenBank/DDBJ databases">
        <authorList>
            <person name="Lanie J.A."/>
            <person name="Ng W.-L."/>
            <person name="Kazmierczak K.M."/>
            <person name="Andrzejewski T.M."/>
            <person name="Davidsen T.M."/>
            <person name="Wayne K.J."/>
            <person name="Tettelin H."/>
            <person name="Glass J.I."/>
            <person name="Rusch D."/>
            <person name="Podicherti R."/>
            <person name="Tsui H.-C.T."/>
            <person name="Winkler M.E."/>
        </authorList>
    </citation>
    <scope>NUCLEOTIDE SEQUENCE</scope>
</reference>